<feature type="compositionally biased region" description="Low complexity" evidence="1">
    <location>
        <begin position="80"/>
        <end position="102"/>
    </location>
</feature>
<dbReference type="EMBL" id="JACTNZ010000013">
    <property type="protein sequence ID" value="KAG5514166.1"/>
    <property type="molecule type" value="Genomic_DNA"/>
</dbReference>
<protein>
    <submittedName>
        <fullName evidence="2">Uncharacterized protein</fullName>
    </submittedName>
</protein>
<dbReference type="Proteomes" id="UP000823749">
    <property type="component" value="Chromosome 13"/>
</dbReference>
<name>A0AAV6HPU4_9ERIC</name>
<feature type="region of interest" description="Disordered" evidence="1">
    <location>
        <begin position="78"/>
        <end position="102"/>
    </location>
</feature>
<accession>A0AAV6HPU4</accession>
<evidence type="ECO:0000313" key="3">
    <source>
        <dbReference type="Proteomes" id="UP000823749"/>
    </source>
</evidence>
<evidence type="ECO:0000256" key="1">
    <source>
        <dbReference type="SAM" id="MobiDB-lite"/>
    </source>
</evidence>
<reference evidence="2 3" key="1">
    <citation type="submission" date="2020-08" db="EMBL/GenBank/DDBJ databases">
        <title>Plant Genome Project.</title>
        <authorList>
            <person name="Zhang R.-G."/>
        </authorList>
    </citation>
    <scope>NUCLEOTIDE SEQUENCE [LARGE SCALE GENOMIC DNA]</scope>
    <source>
        <strain evidence="2">WSP0</strain>
        <tissue evidence="2">Leaf</tissue>
    </source>
</reference>
<proteinExistence type="predicted"/>
<dbReference type="AlphaFoldDB" id="A0AAV6HPU4"/>
<comment type="caution">
    <text evidence="2">The sequence shown here is derived from an EMBL/GenBank/DDBJ whole genome shotgun (WGS) entry which is preliminary data.</text>
</comment>
<evidence type="ECO:0000313" key="2">
    <source>
        <dbReference type="EMBL" id="KAG5514166.1"/>
    </source>
</evidence>
<feature type="region of interest" description="Disordered" evidence="1">
    <location>
        <begin position="1"/>
        <end position="25"/>
    </location>
</feature>
<gene>
    <name evidence="2" type="ORF">RHGRI_035536</name>
</gene>
<sequence length="102" mass="11405">MKPDKEVYPWGSRREFGNKEKKEREETRMGALFKQYVASTIRNLIIVSMYGAALYYGNKHGQALAEFHEHTSEKYAAWKNGGNTQQNQSGSNVSSGSSGPVS</sequence>
<organism evidence="2 3">
    <name type="scientific">Rhododendron griersonianum</name>
    <dbReference type="NCBI Taxonomy" id="479676"/>
    <lineage>
        <taxon>Eukaryota</taxon>
        <taxon>Viridiplantae</taxon>
        <taxon>Streptophyta</taxon>
        <taxon>Embryophyta</taxon>
        <taxon>Tracheophyta</taxon>
        <taxon>Spermatophyta</taxon>
        <taxon>Magnoliopsida</taxon>
        <taxon>eudicotyledons</taxon>
        <taxon>Gunneridae</taxon>
        <taxon>Pentapetalae</taxon>
        <taxon>asterids</taxon>
        <taxon>Ericales</taxon>
        <taxon>Ericaceae</taxon>
        <taxon>Ericoideae</taxon>
        <taxon>Rhodoreae</taxon>
        <taxon>Rhododendron</taxon>
    </lineage>
</organism>
<keyword evidence="3" id="KW-1185">Reference proteome</keyword>